<organism evidence="1 2">
    <name type="scientific">Tepidimicrobium xylanilyticum</name>
    <dbReference type="NCBI Taxonomy" id="1123352"/>
    <lineage>
        <taxon>Bacteria</taxon>
        <taxon>Bacillati</taxon>
        <taxon>Bacillota</taxon>
        <taxon>Tissierellia</taxon>
        <taxon>Tissierellales</taxon>
        <taxon>Tepidimicrobiaceae</taxon>
        <taxon>Tepidimicrobium</taxon>
    </lineage>
</organism>
<keyword evidence="2" id="KW-1185">Reference proteome</keyword>
<dbReference type="OrthoDB" id="1707949at2"/>
<dbReference type="EMBL" id="FNNG01000007">
    <property type="protein sequence ID" value="SDX15401.1"/>
    <property type="molecule type" value="Genomic_DNA"/>
</dbReference>
<sequence length="54" mass="6520">MKHISIVDYGDCNVEEKINQWILENEERLLEIVDIEYIEQGNMYLATITYLERE</sequence>
<reference evidence="1 2" key="1">
    <citation type="submission" date="2016-10" db="EMBL/GenBank/DDBJ databases">
        <authorList>
            <person name="de Groot N.N."/>
        </authorList>
    </citation>
    <scope>NUCLEOTIDE SEQUENCE [LARGE SCALE GENOMIC DNA]</scope>
    <source>
        <strain evidence="1 2">DSM 23310</strain>
    </source>
</reference>
<name>A0A1H2ZDD9_9FIRM</name>
<dbReference type="Proteomes" id="UP000198828">
    <property type="component" value="Unassembled WGS sequence"/>
</dbReference>
<gene>
    <name evidence="1" type="ORF">SAMN05660923_01802</name>
</gene>
<evidence type="ECO:0000313" key="2">
    <source>
        <dbReference type="Proteomes" id="UP000198828"/>
    </source>
</evidence>
<dbReference type="RefSeq" id="WP_159428657.1">
    <property type="nucleotide sequence ID" value="NZ_BSYN01000003.1"/>
</dbReference>
<evidence type="ECO:0000313" key="1">
    <source>
        <dbReference type="EMBL" id="SDX15401.1"/>
    </source>
</evidence>
<protein>
    <recommendedName>
        <fullName evidence="3">Sporulation protein Cse60</fullName>
    </recommendedName>
</protein>
<evidence type="ECO:0008006" key="3">
    <source>
        <dbReference type="Google" id="ProtNLM"/>
    </source>
</evidence>
<accession>A0A1H2ZDD9</accession>
<proteinExistence type="predicted"/>
<dbReference type="AlphaFoldDB" id="A0A1H2ZDD9"/>